<keyword evidence="5" id="KW-0804">Transcription</keyword>
<evidence type="ECO:0000313" key="9">
    <source>
        <dbReference type="Proteomes" id="UP000242645"/>
    </source>
</evidence>
<dbReference type="Pfam" id="PF25601">
    <property type="entry name" value="AAA_lid_14"/>
    <property type="match status" value="1"/>
</dbReference>
<name>A0A1J1DZ98_9BACT</name>
<evidence type="ECO:0000256" key="6">
    <source>
        <dbReference type="SAM" id="Phobius"/>
    </source>
</evidence>
<dbReference type="InterPro" id="IPR025944">
    <property type="entry name" value="Sigma_54_int_dom_CS"/>
</dbReference>
<reference evidence="8 9" key="1">
    <citation type="journal article" date="2017" name="ISME J.">
        <title>Genome of 'Ca. Desulfovibrio trichonymphae', an H2-oxidizing bacterium in a tripartite symbiotic system within a protist cell in the termite gut.</title>
        <authorList>
            <person name="Kuwahara H."/>
            <person name="Yuki M."/>
            <person name="Izawa K."/>
            <person name="Ohkuma M."/>
            <person name="Hongoh Y."/>
        </authorList>
    </citation>
    <scope>NUCLEOTIDE SEQUENCE [LARGE SCALE GENOMIC DNA]</scope>
    <source>
        <strain evidence="8 9">Rs-N31</strain>
    </source>
</reference>
<dbReference type="InterPro" id="IPR058031">
    <property type="entry name" value="AAA_lid_NorR"/>
</dbReference>
<dbReference type="FunFam" id="3.40.50.300:FF:000006">
    <property type="entry name" value="DNA-binding transcriptional regulator NtrC"/>
    <property type="match status" value="1"/>
</dbReference>
<keyword evidence="3" id="KW-0805">Transcription regulation</keyword>
<dbReference type="GO" id="GO:0006355">
    <property type="term" value="P:regulation of DNA-templated transcription"/>
    <property type="evidence" value="ECO:0007669"/>
    <property type="project" value="InterPro"/>
</dbReference>
<feature type="transmembrane region" description="Helical" evidence="6">
    <location>
        <begin position="369"/>
        <end position="388"/>
    </location>
</feature>
<accession>A0A1J1DZ98</accession>
<dbReference type="Gene3D" id="3.40.50.300">
    <property type="entry name" value="P-loop containing nucleotide triphosphate hydrolases"/>
    <property type="match status" value="1"/>
</dbReference>
<dbReference type="PROSITE" id="PS00675">
    <property type="entry name" value="SIGMA54_INTERACT_1"/>
    <property type="match status" value="1"/>
</dbReference>
<dbReference type="AlphaFoldDB" id="A0A1J1DZ98"/>
<evidence type="ECO:0000256" key="5">
    <source>
        <dbReference type="ARBA" id="ARBA00023163"/>
    </source>
</evidence>
<dbReference type="Gene3D" id="1.10.8.60">
    <property type="match status" value="1"/>
</dbReference>
<dbReference type="Proteomes" id="UP000242645">
    <property type="component" value="Chromosome"/>
</dbReference>
<keyword evidence="2" id="KW-0067">ATP-binding</keyword>
<evidence type="ECO:0000256" key="3">
    <source>
        <dbReference type="ARBA" id="ARBA00023015"/>
    </source>
</evidence>
<dbReference type="InterPro" id="IPR002078">
    <property type="entry name" value="Sigma_54_int"/>
</dbReference>
<keyword evidence="6" id="KW-0472">Membrane</keyword>
<dbReference type="SUPFAM" id="SSF52540">
    <property type="entry name" value="P-loop containing nucleoside triphosphate hydrolases"/>
    <property type="match status" value="1"/>
</dbReference>
<evidence type="ECO:0000256" key="4">
    <source>
        <dbReference type="ARBA" id="ARBA00023125"/>
    </source>
</evidence>
<evidence type="ECO:0000259" key="7">
    <source>
        <dbReference type="PROSITE" id="PS50045"/>
    </source>
</evidence>
<dbReference type="InterPro" id="IPR025943">
    <property type="entry name" value="Sigma_54_int_dom_ATP-bd_2"/>
</dbReference>
<dbReference type="KEGG" id="dtr:RSDT_0958"/>
<evidence type="ECO:0000256" key="1">
    <source>
        <dbReference type="ARBA" id="ARBA00022741"/>
    </source>
</evidence>
<dbReference type="GO" id="GO:0003677">
    <property type="term" value="F:DNA binding"/>
    <property type="evidence" value="ECO:0007669"/>
    <property type="project" value="UniProtKB-KW"/>
</dbReference>
<protein>
    <submittedName>
        <fullName evidence="8">Sigma 54 interacting domain-containing transmembrane protein</fullName>
    </submittedName>
</protein>
<dbReference type="RefSeq" id="WP_096400037.1">
    <property type="nucleotide sequence ID" value="NZ_AP017368.1"/>
</dbReference>
<organism evidence="8 9">
    <name type="scientific">Candidatus Desulfovibrio trichonymphae</name>
    <dbReference type="NCBI Taxonomy" id="1725232"/>
    <lineage>
        <taxon>Bacteria</taxon>
        <taxon>Pseudomonadati</taxon>
        <taxon>Thermodesulfobacteriota</taxon>
        <taxon>Desulfovibrionia</taxon>
        <taxon>Desulfovibrionales</taxon>
        <taxon>Desulfovibrionaceae</taxon>
        <taxon>Desulfovibrio</taxon>
    </lineage>
</organism>
<dbReference type="EMBL" id="AP017368">
    <property type="protein sequence ID" value="BAV92470.1"/>
    <property type="molecule type" value="Genomic_DNA"/>
</dbReference>
<dbReference type="GO" id="GO:0005524">
    <property type="term" value="F:ATP binding"/>
    <property type="evidence" value="ECO:0007669"/>
    <property type="project" value="UniProtKB-KW"/>
</dbReference>
<evidence type="ECO:0000256" key="2">
    <source>
        <dbReference type="ARBA" id="ARBA00022840"/>
    </source>
</evidence>
<dbReference type="PROSITE" id="PS50045">
    <property type="entry name" value="SIGMA54_INTERACT_4"/>
    <property type="match status" value="1"/>
</dbReference>
<dbReference type="PANTHER" id="PTHR32071">
    <property type="entry name" value="TRANSCRIPTIONAL REGULATORY PROTEIN"/>
    <property type="match status" value="1"/>
</dbReference>
<dbReference type="InterPro" id="IPR003593">
    <property type="entry name" value="AAA+_ATPase"/>
</dbReference>
<dbReference type="PROSITE" id="PS00688">
    <property type="entry name" value="SIGMA54_INTERACT_3"/>
    <property type="match status" value="1"/>
</dbReference>
<gene>
    <name evidence="8" type="ORF">RSDT_0958</name>
</gene>
<keyword evidence="6 8" id="KW-0812">Transmembrane</keyword>
<proteinExistence type="predicted"/>
<sequence>MRIFLPVIAGNSLKTASLFVNRSILSQMLLLGLPLLAFVLLLLFYTNGRIVENIVNHTVARNAQFQTRIMALALEQLLAEARNHLLILAAGALDKQSMVRRLKLQIRSSNFHYREIAFIGLAPENKYLLLNYMGDIITVPPDVTMRTLSGPFHNVGSARLPGRVNVGQPLEVSYAFVPVSNSVQSLTFHVLRFSTPVHDAKGNFQGVLALSLDLAAMRDVVSAFSSDGAAGDGKESTNVRSLFFDRDGWMLFQSEKPNVEQRETPLSSDTVRAGFRGDFGRPGFSQAFRPAPDYLNYWDMVINVQNRRVGRISLPETGALWGDGQLRVEGVNYVPVTTPADTDDERNVIGGLAVLDSSFTATRTGTQLFSVYAFCFFGGMLLLGICLARITRAADKQLHALAVELQSRNEQNRDDPLVLPLLLPALEKIKGASNILLERLHGAMEHRLFRQAEATALSQREPVEDLPEPGNVPSHGLVGFSAVVQSLKSQVQKAAQVKADVLIVGETGTGKELVAEAIHQASERADGPFIAINCGALDEALLMDTLFGHVQGAFTEAKHPRKGAFLAAEGGTLLLDEVGNATPKVQQALLRTLATRRIRPLGADYDVPFDTRILAATNAELTGENTGGTFREDLYYRLAVITIRTPSLRNRKEDIPALLMHFLAEAVTARRPGMSRTIPKISRGALARLMRYDWPGNVRELKNILTNALTFCEKNLILAENIPIESGDDAPAMSHEGGEWYADKPGLAAAQRAQDNDWGKKFVQLNPRQKEILPRIMSLGSVSRQEYRALAGDNISVRTALYDLQAFVRLGIVRKEGRGPALRYLVVSSGDALDRAKGYTV</sequence>
<dbReference type="Pfam" id="PF00158">
    <property type="entry name" value="Sigma54_activat"/>
    <property type="match status" value="1"/>
</dbReference>
<dbReference type="InterPro" id="IPR025662">
    <property type="entry name" value="Sigma_54_int_dom_ATP-bd_1"/>
</dbReference>
<keyword evidence="1" id="KW-0547">Nucleotide-binding</keyword>
<dbReference type="PANTHER" id="PTHR32071:SF57">
    <property type="entry name" value="C4-DICARBOXYLATE TRANSPORT TRANSCRIPTIONAL REGULATORY PROTEIN DCTD"/>
    <property type="match status" value="1"/>
</dbReference>
<dbReference type="CDD" id="cd00009">
    <property type="entry name" value="AAA"/>
    <property type="match status" value="1"/>
</dbReference>
<dbReference type="OrthoDB" id="9763792at2"/>
<dbReference type="SMART" id="SM00382">
    <property type="entry name" value="AAA"/>
    <property type="match status" value="1"/>
</dbReference>
<feature type="domain" description="Sigma-54 factor interaction" evidence="7">
    <location>
        <begin position="477"/>
        <end position="710"/>
    </location>
</feature>
<dbReference type="PROSITE" id="PS00676">
    <property type="entry name" value="SIGMA54_INTERACT_2"/>
    <property type="match status" value="1"/>
</dbReference>
<evidence type="ECO:0000313" key="8">
    <source>
        <dbReference type="EMBL" id="BAV92470.1"/>
    </source>
</evidence>
<keyword evidence="9" id="KW-1185">Reference proteome</keyword>
<keyword evidence="6" id="KW-1133">Transmembrane helix</keyword>
<dbReference type="InterPro" id="IPR027417">
    <property type="entry name" value="P-loop_NTPase"/>
</dbReference>
<keyword evidence="4" id="KW-0238">DNA-binding</keyword>